<dbReference type="CDD" id="cd01335">
    <property type="entry name" value="Radical_SAM"/>
    <property type="match status" value="1"/>
</dbReference>
<dbReference type="SFLD" id="SFLDF00288">
    <property type="entry name" value="HemN-like__clustered_with_nucl"/>
    <property type="match status" value="1"/>
</dbReference>
<keyword evidence="2" id="KW-0411">Iron-sulfur</keyword>
<dbReference type="GO" id="GO:0004109">
    <property type="term" value="F:coproporphyrinogen oxidase activity"/>
    <property type="evidence" value="ECO:0007669"/>
    <property type="project" value="InterPro"/>
</dbReference>
<dbReference type="InterPro" id="IPR034505">
    <property type="entry name" value="Coproporphyrinogen-III_oxidase"/>
</dbReference>
<keyword evidence="2" id="KW-0004">4Fe-4S</keyword>
<dbReference type="InterPro" id="IPR006638">
    <property type="entry name" value="Elp3/MiaA/NifB-like_rSAM"/>
</dbReference>
<comment type="function">
    <text evidence="2">Probably acts as a heme chaperone, transferring heme to an unknown acceptor. Binds one molecule of heme per monomer, possibly covalently. Binds 1 [4Fe-4S] cluster. The cluster is coordinated with 3 cysteines and an exchangeable S-adenosyl-L-methionine.</text>
</comment>
<evidence type="ECO:0000259" key="3">
    <source>
        <dbReference type="PROSITE" id="PS51918"/>
    </source>
</evidence>
<protein>
    <recommendedName>
        <fullName evidence="2">Heme chaperone HemW</fullName>
    </recommendedName>
</protein>
<dbReference type="NCBIfam" id="TIGR00539">
    <property type="entry name" value="hemN_rel"/>
    <property type="match status" value="1"/>
</dbReference>
<dbReference type="RefSeq" id="WP_076648929.1">
    <property type="nucleotide sequence ID" value="NZ_FTPS01000001.1"/>
</dbReference>
<dbReference type="SMART" id="SM00729">
    <property type="entry name" value="Elp3"/>
    <property type="match status" value="1"/>
</dbReference>
<dbReference type="InterPro" id="IPR058240">
    <property type="entry name" value="rSAM_sf"/>
</dbReference>
<dbReference type="Proteomes" id="UP000192455">
    <property type="component" value="Unassembled WGS sequence"/>
</dbReference>
<dbReference type="PANTHER" id="PTHR13932">
    <property type="entry name" value="COPROPORPHYRINIGEN III OXIDASE"/>
    <property type="match status" value="1"/>
</dbReference>
<comment type="subcellular location">
    <subcellularLocation>
        <location evidence="2">Cytoplasm</location>
    </subcellularLocation>
</comment>
<dbReference type="EMBL" id="FTPS01000001">
    <property type="protein sequence ID" value="SIT80850.1"/>
    <property type="molecule type" value="Genomic_DNA"/>
</dbReference>
<keyword evidence="2" id="KW-0408">Iron</keyword>
<organism evidence="4 5">
    <name type="scientific">Pontibaca methylaminivorans</name>
    <dbReference type="NCBI Taxonomy" id="515897"/>
    <lineage>
        <taxon>Bacteria</taxon>
        <taxon>Pseudomonadati</taxon>
        <taxon>Pseudomonadota</taxon>
        <taxon>Alphaproteobacteria</taxon>
        <taxon>Rhodobacterales</taxon>
        <taxon>Roseobacteraceae</taxon>
        <taxon>Pontibaca</taxon>
    </lineage>
</organism>
<dbReference type="SUPFAM" id="SSF102114">
    <property type="entry name" value="Radical SAM enzymes"/>
    <property type="match status" value="1"/>
</dbReference>
<dbReference type="InterPro" id="IPR010723">
    <property type="entry name" value="HemN_C"/>
</dbReference>
<dbReference type="Pfam" id="PF06969">
    <property type="entry name" value="HemN_C"/>
    <property type="match status" value="1"/>
</dbReference>
<evidence type="ECO:0000313" key="4">
    <source>
        <dbReference type="EMBL" id="SIT80850.1"/>
    </source>
</evidence>
<dbReference type="Pfam" id="PF04055">
    <property type="entry name" value="Radical_SAM"/>
    <property type="match status" value="1"/>
</dbReference>
<dbReference type="SFLD" id="SFLDF00562">
    <property type="entry name" value="HemN-like__clustered_with_heat"/>
    <property type="match status" value="1"/>
</dbReference>
<proteinExistence type="inferred from homology"/>
<dbReference type="PANTHER" id="PTHR13932:SF5">
    <property type="entry name" value="RADICAL S-ADENOSYL METHIONINE DOMAIN-CONTAINING PROTEIN 1, MITOCHONDRIAL"/>
    <property type="match status" value="1"/>
</dbReference>
<dbReference type="GO" id="GO:0005737">
    <property type="term" value="C:cytoplasm"/>
    <property type="evidence" value="ECO:0007669"/>
    <property type="project" value="UniProtKB-SubCell"/>
</dbReference>
<keyword evidence="2" id="KW-0479">Metal-binding</keyword>
<dbReference type="STRING" id="515897.SAMN05421849_1381"/>
<dbReference type="AlphaFoldDB" id="A0A1R3WVL4"/>
<keyword evidence="2" id="KW-0143">Chaperone</keyword>
<dbReference type="PROSITE" id="PS51918">
    <property type="entry name" value="RADICAL_SAM"/>
    <property type="match status" value="1"/>
</dbReference>
<evidence type="ECO:0000313" key="5">
    <source>
        <dbReference type="Proteomes" id="UP000192455"/>
    </source>
</evidence>
<dbReference type="InterPro" id="IPR004559">
    <property type="entry name" value="HemW-like"/>
</dbReference>
<dbReference type="InterPro" id="IPR007197">
    <property type="entry name" value="rSAM"/>
</dbReference>
<keyword evidence="2" id="KW-0949">S-adenosyl-L-methionine</keyword>
<sequence>MAEDWQQGGFGLYVHWPFCESKCPYCDFNSHVARDRVDHPRWAAAFRREIARLGAETPGRVLNSIFFGGGTPSLMQPETVAAVIEAAQEHWVFANDIEITLEANPGSVEAGRFAGYRDAGVNRVSLGVQALDDDALRRLGRLHNVAEARAAHDIARRQFERISFDLIYARQGQDLAAWRKELTEALAMAADHLSLYQLTIEPGTAFGQRFARGQLRGLPDEDLSADMYQLTQELCAAKGLPRYEVSNHARKGAESRHNLIYWRYGDYAGIGPGAHGRLTVTGTRQATECHSSPGLWLAAAENGSGEVPRHPIPAEEQATEYLMMCLRLTEPLDVDRFNAMSPLRLNLRSRRILAESGMIHDEGHEISVSDSGVLVLNAIIAELLAD</sequence>
<dbReference type="GO" id="GO:0051539">
    <property type="term" value="F:4 iron, 4 sulfur cluster binding"/>
    <property type="evidence" value="ECO:0007669"/>
    <property type="project" value="UniProtKB-UniRule"/>
</dbReference>
<accession>A0A1R3WVL4</accession>
<evidence type="ECO:0000256" key="1">
    <source>
        <dbReference type="ARBA" id="ARBA00006100"/>
    </source>
</evidence>
<evidence type="ECO:0000256" key="2">
    <source>
        <dbReference type="RuleBase" id="RU364116"/>
    </source>
</evidence>
<dbReference type="SFLD" id="SFLDG01065">
    <property type="entry name" value="anaerobic_coproporphyrinogen-I"/>
    <property type="match status" value="1"/>
</dbReference>
<comment type="similarity">
    <text evidence="1">Belongs to the anaerobic coproporphyrinogen-III oxidase family. HemW subfamily.</text>
</comment>
<keyword evidence="5" id="KW-1185">Reference proteome</keyword>
<dbReference type="Gene3D" id="3.30.750.200">
    <property type="match status" value="1"/>
</dbReference>
<keyword evidence="2" id="KW-0963">Cytoplasm</keyword>
<reference evidence="4 5" key="1">
    <citation type="submission" date="2017-01" db="EMBL/GenBank/DDBJ databases">
        <authorList>
            <person name="Mah S.A."/>
            <person name="Swanson W.J."/>
            <person name="Moy G.W."/>
            <person name="Vacquier V.D."/>
        </authorList>
    </citation>
    <scope>NUCLEOTIDE SEQUENCE [LARGE SCALE GENOMIC DNA]</scope>
    <source>
        <strain evidence="4 5">DSM 21219</strain>
    </source>
</reference>
<dbReference type="SFLD" id="SFLDS00029">
    <property type="entry name" value="Radical_SAM"/>
    <property type="match status" value="1"/>
</dbReference>
<name>A0A1R3WVL4_9RHOB</name>
<keyword evidence="2" id="KW-0349">Heme</keyword>
<feature type="domain" description="Radical SAM core" evidence="3">
    <location>
        <begin position="4"/>
        <end position="241"/>
    </location>
</feature>
<dbReference type="GO" id="GO:0006779">
    <property type="term" value="P:porphyrin-containing compound biosynthetic process"/>
    <property type="evidence" value="ECO:0007669"/>
    <property type="project" value="InterPro"/>
</dbReference>
<dbReference type="GO" id="GO:0046872">
    <property type="term" value="F:metal ion binding"/>
    <property type="evidence" value="ECO:0007669"/>
    <property type="project" value="UniProtKB-UniRule"/>
</dbReference>
<gene>
    <name evidence="4" type="ORF">SAMN05421849_1381</name>
</gene>